<name>A0A0E9TI35_ANGAN</name>
<proteinExistence type="predicted"/>
<reference evidence="1" key="2">
    <citation type="journal article" date="2015" name="Fish Shellfish Immunol.">
        <title>Early steps in the European eel (Anguilla anguilla)-Vibrio vulnificus interaction in the gills: Role of the RtxA13 toxin.</title>
        <authorList>
            <person name="Callol A."/>
            <person name="Pajuelo D."/>
            <person name="Ebbesson L."/>
            <person name="Teles M."/>
            <person name="MacKenzie S."/>
            <person name="Amaro C."/>
        </authorList>
    </citation>
    <scope>NUCLEOTIDE SEQUENCE</scope>
</reference>
<accession>A0A0E9TI35</accession>
<reference evidence="1" key="1">
    <citation type="submission" date="2014-11" db="EMBL/GenBank/DDBJ databases">
        <authorList>
            <person name="Amaro Gonzalez C."/>
        </authorList>
    </citation>
    <scope>NUCLEOTIDE SEQUENCE</scope>
</reference>
<sequence length="27" mass="3204">MLREQVYKKGWVSKSILVLDPFINLLL</sequence>
<dbReference type="EMBL" id="GBXM01056199">
    <property type="protein sequence ID" value="JAH52378.1"/>
    <property type="molecule type" value="Transcribed_RNA"/>
</dbReference>
<protein>
    <submittedName>
        <fullName evidence="1">Uncharacterized protein</fullName>
    </submittedName>
</protein>
<evidence type="ECO:0000313" key="1">
    <source>
        <dbReference type="EMBL" id="JAH52378.1"/>
    </source>
</evidence>
<dbReference type="AlphaFoldDB" id="A0A0E9TI35"/>
<organism evidence="1">
    <name type="scientific">Anguilla anguilla</name>
    <name type="common">European freshwater eel</name>
    <name type="synonym">Muraena anguilla</name>
    <dbReference type="NCBI Taxonomy" id="7936"/>
    <lineage>
        <taxon>Eukaryota</taxon>
        <taxon>Metazoa</taxon>
        <taxon>Chordata</taxon>
        <taxon>Craniata</taxon>
        <taxon>Vertebrata</taxon>
        <taxon>Euteleostomi</taxon>
        <taxon>Actinopterygii</taxon>
        <taxon>Neopterygii</taxon>
        <taxon>Teleostei</taxon>
        <taxon>Anguilliformes</taxon>
        <taxon>Anguillidae</taxon>
        <taxon>Anguilla</taxon>
    </lineage>
</organism>